<feature type="region of interest" description="Disordered" evidence="1">
    <location>
        <begin position="1"/>
        <end position="24"/>
    </location>
</feature>
<comment type="caution">
    <text evidence="3">The sequence shown here is derived from an EMBL/GenBank/DDBJ whole genome shotgun (WGS) entry which is preliminary data.</text>
</comment>
<gene>
    <name evidence="3" type="ORF">BS47DRAFT_1359663</name>
</gene>
<accession>A0A9P6B456</accession>
<protein>
    <submittedName>
        <fullName evidence="3">Uncharacterized protein</fullName>
    </submittedName>
</protein>
<evidence type="ECO:0000313" key="3">
    <source>
        <dbReference type="EMBL" id="KAF9517378.1"/>
    </source>
</evidence>
<evidence type="ECO:0000256" key="1">
    <source>
        <dbReference type="SAM" id="MobiDB-lite"/>
    </source>
</evidence>
<reference evidence="3" key="1">
    <citation type="journal article" date="2020" name="Nat. Commun.">
        <title>Large-scale genome sequencing of mycorrhizal fungi provides insights into the early evolution of symbiotic traits.</title>
        <authorList>
            <person name="Miyauchi S."/>
            <person name="Kiss E."/>
            <person name="Kuo A."/>
            <person name="Drula E."/>
            <person name="Kohler A."/>
            <person name="Sanchez-Garcia M."/>
            <person name="Morin E."/>
            <person name="Andreopoulos B."/>
            <person name="Barry K.W."/>
            <person name="Bonito G."/>
            <person name="Buee M."/>
            <person name="Carver A."/>
            <person name="Chen C."/>
            <person name="Cichocki N."/>
            <person name="Clum A."/>
            <person name="Culley D."/>
            <person name="Crous P.W."/>
            <person name="Fauchery L."/>
            <person name="Girlanda M."/>
            <person name="Hayes R.D."/>
            <person name="Keri Z."/>
            <person name="LaButti K."/>
            <person name="Lipzen A."/>
            <person name="Lombard V."/>
            <person name="Magnuson J."/>
            <person name="Maillard F."/>
            <person name="Murat C."/>
            <person name="Nolan M."/>
            <person name="Ohm R.A."/>
            <person name="Pangilinan J."/>
            <person name="Pereira M.F."/>
            <person name="Perotto S."/>
            <person name="Peter M."/>
            <person name="Pfister S."/>
            <person name="Riley R."/>
            <person name="Sitrit Y."/>
            <person name="Stielow J.B."/>
            <person name="Szollosi G."/>
            <person name="Zifcakova L."/>
            <person name="Stursova M."/>
            <person name="Spatafora J.W."/>
            <person name="Tedersoo L."/>
            <person name="Vaario L.M."/>
            <person name="Yamada A."/>
            <person name="Yan M."/>
            <person name="Wang P."/>
            <person name="Xu J."/>
            <person name="Bruns T."/>
            <person name="Baldrian P."/>
            <person name="Vilgalys R."/>
            <person name="Dunand C."/>
            <person name="Henrissat B."/>
            <person name="Grigoriev I.V."/>
            <person name="Hibbett D."/>
            <person name="Nagy L.G."/>
            <person name="Martin F.M."/>
        </authorList>
    </citation>
    <scope>NUCLEOTIDE SEQUENCE</scope>
    <source>
        <strain evidence="3">UP504</strain>
    </source>
</reference>
<proteinExistence type="predicted"/>
<evidence type="ECO:0000256" key="2">
    <source>
        <dbReference type="SAM" id="Phobius"/>
    </source>
</evidence>
<dbReference type="EMBL" id="MU128932">
    <property type="protein sequence ID" value="KAF9517378.1"/>
    <property type="molecule type" value="Genomic_DNA"/>
</dbReference>
<feature type="transmembrane region" description="Helical" evidence="2">
    <location>
        <begin position="120"/>
        <end position="144"/>
    </location>
</feature>
<keyword evidence="4" id="KW-1185">Reference proteome</keyword>
<keyword evidence="2" id="KW-1133">Transmembrane helix</keyword>
<sequence length="213" mass="23159">MPIVRLNLSKHKSSRRKSSGTSEVANYPALEASSECGESNAELSKPKNLFYVSGVRLTCAFFPFLSRVILLTIETPPSTHPDILHASYWPTDILLIPGNLHDDKDLVRHAKIAREGWKKYVLASASPLGAVLIATCLSVFLYLVTVAPLMSPGLENRDFHIHSNPSTVSLGAARGRPEEAVASRDAGVSAVDAKRLSGVDLLSIMMLGVQKRR</sequence>
<name>A0A9P6B456_9AGAM</name>
<dbReference type="AlphaFoldDB" id="A0A9P6B456"/>
<feature type="compositionally biased region" description="Basic residues" evidence="1">
    <location>
        <begin position="8"/>
        <end position="18"/>
    </location>
</feature>
<organism evidence="3 4">
    <name type="scientific">Hydnum rufescens UP504</name>
    <dbReference type="NCBI Taxonomy" id="1448309"/>
    <lineage>
        <taxon>Eukaryota</taxon>
        <taxon>Fungi</taxon>
        <taxon>Dikarya</taxon>
        <taxon>Basidiomycota</taxon>
        <taxon>Agaricomycotina</taxon>
        <taxon>Agaricomycetes</taxon>
        <taxon>Cantharellales</taxon>
        <taxon>Hydnaceae</taxon>
        <taxon>Hydnum</taxon>
    </lineage>
</organism>
<keyword evidence="2" id="KW-0812">Transmembrane</keyword>
<dbReference type="Proteomes" id="UP000886523">
    <property type="component" value="Unassembled WGS sequence"/>
</dbReference>
<keyword evidence="2" id="KW-0472">Membrane</keyword>
<evidence type="ECO:0000313" key="4">
    <source>
        <dbReference type="Proteomes" id="UP000886523"/>
    </source>
</evidence>